<gene>
    <name evidence="9" type="primary">LOC106150950</name>
</gene>
<dbReference type="InterPro" id="IPR015590">
    <property type="entry name" value="Aldehyde_DH_dom"/>
</dbReference>
<dbReference type="InterPro" id="IPR016163">
    <property type="entry name" value="Ald_DH_C"/>
</dbReference>
<dbReference type="FunCoup" id="A0A1S3GZY8">
    <property type="interactions" value="1454"/>
</dbReference>
<protein>
    <recommendedName>
        <fullName evidence="4">aldehyde dehydrogenase (NAD(+))</fullName>
        <ecNumber evidence="4">1.2.1.3</ecNumber>
    </recommendedName>
</protein>
<evidence type="ECO:0000259" key="7">
    <source>
        <dbReference type="Pfam" id="PF00171"/>
    </source>
</evidence>
<dbReference type="Gene3D" id="3.40.605.10">
    <property type="entry name" value="Aldehyde Dehydrogenase, Chain A, domain 1"/>
    <property type="match status" value="1"/>
</dbReference>
<dbReference type="InterPro" id="IPR016160">
    <property type="entry name" value="Ald_DH_CS_CYS"/>
</dbReference>
<evidence type="ECO:0000313" key="9">
    <source>
        <dbReference type="RefSeq" id="XP_013379440.1"/>
    </source>
</evidence>
<dbReference type="OrthoDB" id="310895at2759"/>
<dbReference type="InterPro" id="IPR016162">
    <property type="entry name" value="Ald_DH_N"/>
</dbReference>
<dbReference type="InterPro" id="IPR016161">
    <property type="entry name" value="Ald_DH/histidinol_DH"/>
</dbReference>
<dbReference type="EC" id="1.2.1.3" evidence="4"/>
<dbReference type="RefSeq" id="XP_013379440.1">
    <property type="nucleotide sequence ID" value="XM_013523986.1"/>
</dbReference>
<sequence length="518" mass="56634">MSSLLKVCRATSRLGSLRRSFAAAAIPEPDRNPDVKYTGIFINNEWHESVSGKTFPTINPSTGQKICDVQEGDKADIDKAVKAANDAFKFGSEWRRMDAAHRGLLMYKLADLVEQNRAYLAALETLDNGKPFHVAYTADLPLVIQCLRYYAGWADKIEGKTIPITGDFFAYTRHEPIGVAGQIIPWNFPLLMMAWKIGPALAAGCTVVLKTAEQTPLTANVVAQLAAEAGFPPGVLNVVPGYGPTAGAALAAHMDVEKLAFTGSTEVGQIVGRLANDSNLKRVTLELGGKSPNIVLADANLEDAVETSHFGLFFNQGQCCCAGSRIFVEESIYDKFVEASVERAKCRTVGDPFDRSNEQGPQIDEEQYNKILDLIESGKKEGAKLGVGGEKMGSSGYFIQPTVFTDVQDDMRIAKEEIFGPVMQILKFKTMDELFERANKTMYGLAASIMSNDMDRVNYIVQGLRAGTVWVNAFDKFDASMPFGGYKMSGNGRELGEYALDNYTEVKSVCIKIPQKNS</sequence>
<keyword evidence="8" id="KW-1185">Reference proteome</keyword>
<name>A0A1S3GZY8_LINAN</name>
<comment type="similarity">
    <text evidence="1 6">Belongs to the aldehyde dehydrogenase family.</text>
</comment>
<dbReference type="FunFam" id="3.40.605.10:FF:000026">
    <property type="entry name" value="Aldehyde dehydrogenase, putative"/>
    <property type="match status" value="1"/>
</dbReference>
<evidence type="ECO:0000256" key="1">
    <source>
        <dbReference type="ARBA" id="ARBA00009986"/>
    </source>
</evidence>
<dbReference type="Proteomes" id="UP000085678">
    <property type="component" value="Unplaced"/>
</dbReference>
<evidence type="ECO:0000256" key="4">
    <source>
        <dbReference type="ARBA" id="ARBA00024226"/>
    </source>
</evidence>
<dbReference type="GeneID" id="106150950"/>
<evidence type="ECO:0000313" key="8">
    <source>
        <dbReference type="Proteomes" id="UP000085678"/>
    </source>
</evidence>
<dbReference type="Pfam" id="PF00171">
    <property type="entry name" value="Aldedh"/>
    <property type="match status" value="1"/>
</dbReference>
<evidence type="ECO:0000256" key="5">
    <source>
        <dbReference type="PROSITE-ProRule" id="PRU10007"/>
    </source>
</evidence>
<evidence type="ECO:0000256" key="3">
    <source>
        <dbReference type="ARBA" id="ARBA00023027"/>
    </source>
</evidence>
<reference evidence="9" key="1">
    <citation type="submission" date="2025-08" db="UniProtKB">
        <authorList>
            <consortium name="RefSeq"/>
        </authorList>
    </citation>
    <scope>IDENTIFICATION</scope>
    <source>
        <tissue evidence="9">Gonads</tissue>
    </source>
</reference>
<organism evidence="8 9">
    <name type="scientific">Lingula anatina</name>
    <name type="common">Brachiopod</name>
    <name type="synonym">Lingula unguis</name>
    <dbReference type="NCBI Taxonomy" id="7574"/>
    <lineage>
        <taxon>Eukaryota</taxon>
        <taxon>Metazoa</taxon>
        <taxon>Spiralia</taxon>
        <taxon>Lophotrochozoa</taxon>
        <taxon>Brachiopoda</taxon>
        <taxon>Linguliformea</taxon>
        <taxon>Lingulata</taxon>
        <taxon>Lingulida</taxon>
        <taxon>Linguloidea</taxon>
        <taxon>Lingulidae</taxon>
        <taxon>Lingula</taxon>
    </lineage>
</organism>
<dbReference type="GO" id="GO:0004029">
    <property type="term" value="F:aldehyde dehydrogenase (NAD+) activity"/>
    <property type="evidence" value="ECO:0007669"/>
    <property type="project" value="UniProtKB-EC"/>
</dbReference>
<dbReference type="KEGG" id="lak:106150950"/>
<feature type="active site" evidence="5">
    <location>
        <position position="286"/>
    </location>
</feature>
<keyword evidence="2 6" id="KW-0560">Oxidoreductase</keyword>
<dbReference type="STRING" id="7574.A0A1S3GZY8"/>
<evidence type="ECO:0000256" key="2">
    <source>
        <dbReference type="ARBA" id="ARBA00023002"/>
    </source>
</evidence>
<dbReference type="FunFam" id="3.40.309.10:FF:000001">
    <property type="entry name" value="Mitochondrial aldehyde dehydrogenase 2"/>
    <property type="match status" value="1"/>
</dbReference>
<dbReference type="PROSITE" id="PS00070">
    <property type="entry name" value="ALDEHYDE_DEHYDR_CYS"/>
    <property type="match status" value="1"/>
</dbReference>
<dbReference type="CDD" id="cd07141">
    <property type="entry name" value="ALDH_F1AB_F2_RALDH1"/>
    <property type="match status" value="1"/>
</dbReference>
<dbReference type="InterPro" id="IPR029510">
    <property type="entry name" value="Ald_DH_CS_GLU"/>
</dbReference>
<evidence type="ECO:0000256" key="6">
    <source>
        <dbReference type="RuleBase" id="RU003345"/>
    </source>
</evidence>
<dbReference type="FunFam" id="3.40.605.10:FF:000029">
    <property type="entry name" value="Aldehyde dehydrogenase, mitochondrial"/>
    <property type="match status" value="1"/>
</dbReference>
<dbReference type="InParanoid" id="A0A1S3GZY8"/>
<proteinExistence type="inferred from homology"/>
<dbReference type="PROSITE" id="PS00687">
    <property type="entry name" value="ALDEHYDE_DEHYDR_GLU"/>
    <property type="match status" value="1"/>
</dbReference>
<feature type="domain" description="Aldehyde dehydrogenase" evidence="7">
    <location>
        <begin position="46"/>
        <end position="509"/>
    </location>
</feature>
<dbReference type="SUPFAM" id="SSF53720">
    <property type="entry name" value="ALDH-like"/>
    <property type="match status" value="1"/>
</dbReference>
<dbReference type="PANTHER" id="PTHR11699">
    <property type="entry name" value="ALDEHYDE DEHYDROGENASE-RELATED"/>
    <property type="match status" value="1"/>
</dbReference>
<dbReference type="AlphaFoldDB" id="A0A1S3GZY8"/>
<keyword evidence="3" id="KW-0520">NAD</keyword>
<dbReference type="Gene3D" id="3.40.309.10">
    <property type="entry name" value="Aldehyde Dehydrogenase, Chain A, domain 2"/>
    <property type="match status" value="1"/>
</dbReference>
<accession>A0A1S3GZY8</accession>